<evidence type="ECO:0008006" key="3">
    <source>
        <dbReference type="Google" id="ProtNLM"/>
    </source>
</evidence>
<dbReference type="EMBL" id="JXLP01000002">
    <property type="protein sequence ID" value="KIL79573.1"/>
    <property type="molecule type" value="Genomic_DNA"/>
</dbReference>
<gene>
    <name evidence="1" type="ORF">SD77_2027</name>
</gene>
<dbReference type="Proteomes" id="UP000031982">
    <property type="component" value="Unassembled WGS sequence"/>
</dbReference>
<reference evidence="1 2" key="1">
    <citation type="submission" date="2015-01" db="EMBL/GenBank/DDBJ databases">
        <title>Genome Assembly of Bacillus badius MTCC 1458.</title>
        <authorList>
            <person name="Verma A."/>
            <person name="Khatri I."/>
            <person name="Mual P."/>
            <person name="Subramanian S."/>
            <person name="Krishnamurthi S."/>
        </authorList>
    </citation>
    <scope>NUCLEOTIDE SEQUENCE [LARGE SCALE GENOMIC DNA]</scope>
    <source>
        <strain evidence="1 2">MTCC 1458</strain>
    </source>
</reference>
<comment type="caution">
    <text evidence="1">The sequence shown here is derived from an EMBL/GenBank/DDBJ whole genome shotgun (WGS) entry which is preliminary data.</text>
</comment>
<dbReference type="RefSeq" id="WP_041113234.1">
    <property type="nucleotide sequence ID" value="NZ_JARTHD010000016.1"/>
</dbReference>
<evidence type="ECO:0000313" key="2">
    <source>
        <dbReference type="Proteomes" id="UP000031982"/>
    </source>
</evidence>
<evidence type="ECO:0000313" key="1">
    <source>
        <dbReference type="EMBL" id="KIL79573.1"/>
    </source>
</evidence>
<sequence length="186" mass="21961">MNDYYFEGYLEKHDDGFFYFSGNRLLSSQEIEMKIKDDWVLHTITSVGEGDYVIHPTHNNESRMAERGKARMDVREYIWRKQPNKTREKSPNYGLLIDVLNQNGIRLKGNEFKAIFLAMDLITIYDTTKELAIKHAAVEYSVPQKLIKEFIKETNIQSKQEKEIRQQKAIAAKEEKRISDEIKRRI</sequence>
<keyword evidence="2" id="KW-1185">Reference proteome</keyword>
<organism evidence="1 2">
    <name type="scientific">Bacillus badius</name>
    <dbReference type="NCBI Taxonomy" id="1455"/>
    <lineage>
        <taxon>Bacteria</taxon>
        <taxon>Bacillati</taxon>
        <taxon>Bacillota</taxon>
        <taxon>Bacilli</taxon>
        <taxon>Bacillales</taxon>
        <taxon>Bacillaceae</taxon>
        <taxon>Pseudobacillus</taxon>
    </lineage>
</organism>
<protein>
    <recommendedName>
        <fullName evidence="3">Phage protein</fullName>
    </recommendedName>
</protein>
<name>A0ABR5AXY5_BACBA</name>
<proteinExistence type="predicted"/>
<accession>A0ABR5AXY5</accession>